<evidence type="ECO:0008006" key="3">
    <source>
        <dbReference type="Google" id="ProtNLM"/>
    </source>
</evidence>
<dbReference type="OrthoDB" id="7363850at2"/>
<proteinExistence type="predicted"/>
<keyword evidence="2" id="KW-1185">Reference proteome</keyword>
<dbReference type="RefSeq" id="WP_143751542.1">
    <property type="nucleotide sequence ID" value="NZ_NIHB01000001.1"/>
</dbReference>
<protein>
    <recommendedName>
        <fullName evidence="3">DUF1574 domain-containing protein</fullName>
    </recommendedName>
</protein>
<dbReference type="Proteomes" id="UP000295724">
    <property type="component" value="Unassembled WGS sequence"/>
</dbReference>
<dbReference type="AlphaFoldDB" id="A0A4V3DIZ0"/>
<reference evidence="1 2" key="1">
    <citation type="submission" date="2019-03" db="EMBL/GenBank/DDBJ databases">
        <title>Genomic Encyclopedia of Type Strains, Phase IV (KMG-IV): sequencing the most valuable type-strain genomes for metagenomic binning, comparative biology and taxonomic classification.</title>
        <authorList>
            <person name="Goeker M."/>
        </authorList>
    </citation>
    <scope>NUCLEOTIDE SEQUENCE [LARGE SCALE GENOMIC DNA]</scope>
    <source>
        <strain evidence="1 2">DSM 25488</strain>
    </source>
</reference>
<name>A0A4V3DIZ0_9GAMM</name>
<comment type="caution">
    <text evidence="1">The sequence shown here is derived from an EMBL/GenBank/DDBJ whole genome shotgun (WGS) entry which is preliminary data.</text>
</comment>
<evidence type="ECO:0000313" key="2">
    <source>
        <dbReference type="Proteomes" id="UP000295724"/>
    </source>
</evidence>
<dbReference type="EMBL" id="SNZB01000001">
    <property type="protein sequence ID" value="TDR23771.1"/>
    <property type="molecule type" value="Genomic_DNA"/>
</dbReference>
<sequence>MVTEMFLREYVVTIPKSVPKRIHSVYASDNPNVAIGDSHIYRSFIDQHKYLNLGRGGSTIPVMDLFIRNYFKYRTPNQVIVEASPQLVSEIHLEWHDKNHNNFFNINQWFVPKIYFFEKGIAQQLASINSWKSLKQALTRDWPNEMDKSSYWVNLDEEERLKRTLSRVDFQEPMMGTEAADNYFSIYRNMLEFLLEKGADVCVLRTPVDESYLQYISDREPYQASLQQFKQIAETLNIKYVDFRELAMDFDLAAFINQDHLMPTKSKEFSALVDQACYQ</sequence>
<gene>
    <name evidence="1" type="ORF">C8D91_0637</name>
</gene>
<dbReference type="SUPFAM" id="SSF52266">
    <property type="entry name" value="SGNH hydrolase"/>
    <property type="match status" value="1"/>
</dbReference>
<organism evidence="1 2">
    <name type="scientific">Marinicella litoralis</name>
    <dbReference type="NCBI Taxonomy" id="644220"/>
    <lineage>
        <taxon>Bacteria</taxon>
        <taxon>Pseudomonadati</taxon>
        <taxon>Pseudomonadota</taxon>
        <taxon>Gammaproteobacteria</taxon>
        <taxon>Lysobacterales</taxon>
        <taxon>Marinicellaceae</taxon>
        <taxon>Marinicella</taxon>
    </lineage>
</organism>
<accession>A0A4V3DIZ0</accession>
<evidence type="ECO:0000313" key="1">
    <source>
        <dbReference type="EMBL" id="TDR23771.1"/>
    </source>
</evidence>